<sequence>MEIAQGGVRERDGDSTRWRSEKDMEIALGGEKDMEIALGGVRERHGDSARWRSEKDMEIALGGGQRKTWR</sequence>
<proteinExistence type="predicted"/>
<comment type="caution">
    <text evidence="1">The sequence shown here is derived from an EMBL/GenBank/DDBJ whole genome shotgun (WGS) entry which is preliminary data.</text>
</comment>
<dbReference type="EMBL" id="JAWDGP010002824">
    <property type="protein sequence ID" value="KAK3779564.1"/>
    <property type="molecule type" value="Genomic_DNA"/>
</dbReference>
<name>A0AAE1DQW9_9GAST</name>
<gene>
    <name evidence="1" type="ORF">RRG08_045309</name>
</gene>
<organism evidence="1 2">
    <name type="scientific">Elysia crispata</name>
    <name type="common">lettuce slug</name>
    <dbReference type="NCBI Taxonomy" id="231223"/>
    <lineage>
        <taxon>Eukaryota</taxon>
        <taxon>Metazoa</taxon>
        <taxon>Spiralia</taxon>
        <taxon>Lophotrochozoa</taxon>
        <taxon>Mollusca</taxon>
        <taxon>Gastropoda</taxon>
        <taxon>Heterobranchia</taxon>
        <taxon>Euthyneura</taxon>
        <taxon>Panpulmonata</taxon>
        <taxon>Sacoglossa</taxon>
        <taxon>Placobranchoidea</taxon>
        <taxon>Plakobranchidae</taxon>
        <taxon>Elysia</taxon>
    </lineage>
</organism>
<evidence type="ECO:0000313" key="1">
    <source>
        <dbReference type="EMBL" id="KAK3779564.1"/>
    </source>
</evidence>
<protein>
    <submittedName>
        <fullName evidence="1">Uncharacterized protein</fullName>
    </submittedName>
</protein>
<dbReference type="Proteomes" id="UP001283361">
    <property type="component" value="Unassembled WGS sequence"/>
</dbReference>
<reference evidence="1" key="1">
    <citation type="journal article" date="2023" name="G3 (Bethesda)">
        <title>A reference genome for the long-term kleptoplast-retaining sea slug Elysia crispata morphotype clarki.</title>
        <authorList>
            <person name="Eastman K.E."/>
            <person name="Pendleton A.L."/>
            <person name="Shaikh M.A."/>
            <person name="Suttiyut T."/>
            <person name="Ogas R."/>
            <person name="Tomko P."/>
            <person name="Gavelis G."/>
            <person name="Widhalm J.R."/>
            <person name="Wisecaver J.H."/>
        </authorList>
    </citation>
    <scope>NUCLEOTIDE SEQUENCE</scope>
    <source>
        <strain evidence="1">ECLA1</strain>
    </source>
</reference>
<dbReference type="AlphaFoldDB" id="A0AAE1DQW9"/>
<evidence type="ECO:0000313" key="2">
    <source>
        <dbReference type="Proteomes" id="UP001283361"/>
    </source>
</evidence>
<accession>A0AAE1DQW9</accession>
<keyword evidence="2" id="KW-1185">Reference proteome</keyword>